<dbReference type="GO" id="GO:0009279">
    <property type="term" value="C:cell outer membrane"/>
    <property type="evidence" value="ECO:0007669"/>
    <property type="project" value="UniProtKB-SubCell"/>
</dbReference>
<keyword evidence="4" id="KW-0410">Iron transport</keyword>
<organism evidence="14 15">
    <name type="scientific">Pseudocalidococcus azoricus BACA0444</name>
    <dbReference type="NCBI Taxonomy" id="2918990"/>
    <lineage>
        <taxon>Bacteria</taxon>
        <taxon>Bacillati</taxon>
        <taxon>Cyanobacteriota</taxon>
        <taxon>Cyanophyceae</taxon>
        <taxon>Acaryochloridales</taxon>
        <taxon>Thermosynechococcaceae</taxon>
        <taxon>Pseudocalidococcus</taxon>
        <taxon>Pseudocalidococcus azoricus</taxon>
    </lineage>
</organism>
<keyword evidence="11 12" id="KW-0998">Cell outer membrane</keyword>
<proteinExistence type="inferred from homology"/>
<dbReference type="PANTHER" id="PTHR32552">
    <property type="entry name" value="FERRICHROME IRON RECEPTOR-RELATED"/>
    <property type="match status" value="1"/>
</dbReference>
<evidence type="ECO:0000256" key="1">
    <source>
        <dbReference type="ARBA" id="ARBA00004571"/>
    </source>
</evidence>
<dbReference type="InterPro" id="IPR000531">
    <property type="entry name" value="Beta-barrel_TonB"/>
</dbReference>
<comment type="caution">
    <text evidence="14">The sequence shown here is derived from an EMBL/GenBank/DDBJ whole genome shotgun (WGS) entry which is preliminary data.</text>
</comment>
<keyword evidence="8" id="KW-0406">Ion transport</keyword>
<reference evidence="15" key="1">
    <citation type="submission" date="2023-07" db="EMBL/GenBank/DDBJ databases">
        <authorList>
            <person name="Luz R."/>
            <person name="Cordeiro R."/>
            <person name="Fonseca A."/>
            <person name="Goncalves V."/>
        </authorList>
    </citation>
    <scope>NUCLEOTIDE SEQUENCE [LARGE SCALE GENOMIC DNA]</scope>
    <source>
        <strain evidence="15">BACA0444</strain>
    </source>
</reference>
<dbReference type="Gene3D" id="2.40.170.20">
    <property type="entry name" value="TonB-dependent receptor, beta-barrel domain"/>
    <property type="match status" value="1"/>
</dbReference>
<keyword evidence="5 12" id="KW-0812">Transmembrane</keyword>
<dbReference type="EMBL" id="JAVMIP010000025">
    <property type="protein sequence ID" value="MDS3862279.1"/>
    <property type="molecule type" value="Genomic_DNA"/>
</dbReference>
<evidence type="ECO:0000256" key="3">
    <source>
        <dbReference type="ARBA" id="ARBA00022452"/>
    </source>
</evidence>
<comment type="similarity">
    <text evidence="12">Belongs to the TonB-dependent receptor family.</text>
</comment>
<feature type="domain" description="TonB-dependent receptor-like beta-barrel" evidence="13">
    <location>
        <begin position="20"/>
        <end position="330"/>
    </location>
</feature>
<gene>
    <name evidence="14" type="ORF">RIF25_15880</name>
</gene>
<name>A0AAE4FTV5_9CYAN</name>
<evidence type="ECO:0000256" key="10">
    <source>
        <dbReference type="ARBA" id="ARBA00023136"/>
    </source>
</evidence>
<evidence type="ECO:0000256" key="12">
    <source>
        <dbReference type="PROSITE-ProRule" id="PRU01360"/>
    </source>
</evidence>
<dbReference type="InterPro" id="IPR039426">
    <property type="entry name" value="TonB-dep_rcpt-like"/>
</dbReference>
<evidence type="ECO:0000256" key="4">
    <source>
        <dbReference type="ARBA" id="ARBA00022496"/>
    </source>
</evidence>
<dbReference type="AlphaFoldDB" id="A0AAE4FTV5"/>
<evidence type="ECO:0000256" key="5">
    <source>
        <dbReference type="ARBA" id="ARBA00022692"/>
    </source>
</evidence>
<keyword evidence="6" id="KW-0732">Signal</keyword>
<dbReference type="SUPFAM" id="SSF56935">
    <property type="entry name" value="Porins"/>
    <property type="match status" value="1"/>
</dbReference>
<evidence type="ECO:0000256" key="11">
    <source>
        <dbReference type="ARBA" id="ARBA00023237"/>
    </source>
</evidence>
<keyword evidence="9" id="KW-0798">TonB box</keyword>
<evidence type="ECO:0000259" key="13">
    <source>
        <dbReference type="Pfam" id="PF00593"/>
    </source>
</evidence>
<evidence type="ECO:0000256" key="6">
    <source>
        <dbReference type="ARBA" id="ARBA00022729"/>
    </source>
</evidence>
<comment type="subcellular location">
    <subcellularLocation>
        <location evidence="1 12">Cell outer membrane</location>
        <topology evidence="1 12">Multi-pass membrane protein</topology>
    </subcellularLocation>
</comment>
<keyword evidence="3 12" id="KW-1134">Transmembrane beta strand</keyword>
<dbReference type="Pfam" id="PF00593">
    <property type="entry name" value="TonB_dep_Rec_b-barrel"/>
    <property type="match status" value="1"/>
</dbReference>
<dbReference type="PROSITE" id="PS52016">
    <property type="entry name" value="TONB_DEPENDENT_REC_3"/>
    <property type="match status" value="1"/>
</dbReference>
<keyword evidence="15" id="KW-1185">Reference proteome</keyword>
<evidence type="ECO:0000313" key="14">
    <source>
        <dbReference type="EMBL" id="MDS3862279.1"/>
    </source>
</evidence>
<dbReference type="RefSeq" id="WP_322879487.1">
    <property type="nucleotide sequence ID" value="NZ_JAVMIP010000025.1"/>
</dbReference>
<keyword evidence="2 12" id="KW-0813">Transport</keyword>
<evidence type="ECO:0000256" key="2">
    <source>
        <dbReference type="ARBA" id="ARBA00022448"/>
    </source>
</evidence>
<keyword evidence="7" id="KW-0408">Iron</keyword>
<dbReference type="InterPro" id="IPR036942">
    <property type="entry name" value="Beta-barrel_TonB_sf"/>
</dbReference>
<keyword evidence="14" id="KW-0675">Receptor</keyword>
<evidence type="ECO:0000256" key="7">
    <source>
        <dbReference type="ARBA" id="ARBA00023004"/>
    </source>
</evidence>
<dbReference type="GO" id="GO:0015344">
    <property type="term" value="F:siderophore uptake transmembrane transporter activity"/>
    <property type="evidence" value="ECO:0007669"/>
    <property type="project" value="TreeGrafter"/>
</dbReference>
<sequence length="359" mass="40678">MGQFSYRLLDTYIKPQAIGNLTTGPISHQLLFGLDVFRQSYQYDLTNVQATSINLFNPVYNRERGELLFKLNELYGVNNIGLYFQDQMTLLDNLKLLVGGRFDLSNTFYRDLDNDFTYNDSNISAFTPRLGIVYQPVQPVSLYFSYSTSYNPAIFSVSQSGEPFDPEYGQQFEVGVKGEIIPNQLAATLAFYDITKQNVLTTDPNNPDFSIATGEQKSQGFEFDITGRPLPGWNLILSYAYTDAYVSQDTTIPIGSRLAGVPYNQFGFFSTYEIQDGPVKGLGFGLGLYYVGDRASCFTCDITLPSYFRVDLSTFYRRDNWQLSLNIKNLNNVEYYNTQGFLIYPQPPLTVLGTATIRF</sequence>
<keyword evidence="10 12" id="KW-0472">Membrane</keyword>
<evidence type="ECO:0000256" key="8">
    <source>
        <dbReference type="ARBA" id="ARBA00023065"/>
    </source>
</evidence>
<evidence type="ECO:0000313" key="15">
    <source>
        <dbReference type="Proteomes" id="UP001268256"/>
    </source>
</evidence>
<dbReference type="PANTHER" id="PTHR32552:SF68">
    <property type="entry name" value="FERRICHROME OUTER MEMBRANE TRANSPORTER_PHAGE RECEPTOR"/>
    <property type="match status" value="1"/>
</dbReference>
<accession>A0AAE4FTV5</accession>
<protein>
    <submittedName>
        <fullName evidence="14">TonB-dependent receptor</fullName>
    </submittedName>
</protein>
<dbReference type="Proteomes" id="UP001268256">
    <property type="component" value="Unassembled WGS sequence"/>
</dbReference>
<evidence type="ECO:0000256" key="9">
    <source>
        <dbReference type="ARBA" id="ARBA00023077"/>
    </source>
</evidence>